<feature type="region of interest" description="Disordered" evidence="1">
    <location>
        <begin position="57"/>
        <end position="100"/>
    </location>
</feature>
<proteinExistence type="predicted"/>
<dbReference type="InterPro" id="IPR051561">
    <property type="entry name" value="FRAS1_ECM"/>
</dbReference>
<dbReference type="PANTHER" id="PTHR45739">
    <property type="entry name" value="MATRIX PROTEIN, PUTATIVE-RELATED"/>
    <property type="match status" value="1"/>
</dbReference>
<dbReference type="Pfam" id="PF17963">
    <property type="entry name" value="Big_9"/>
    <property type="match status" value="7"/>
</dbReference>
<dbReference type="NCBIfam" id="NF012211">
    <property type="entry name" value="tand_rpt_95"/>
    <property type="match status" value="19"/>
</dbReference>
<feature type="domain" description="RapA2 cadherin-like" evidence="2">
    <location>
        <begin position="1023"/>
        <end position="1092"/>
    </location>
</feature>
<dbReference type="EMBL" id="CP037423">
    <property type="protein sequence ID" value="QDV45474.1"/>
    <property type="molecule type" value="Genomic_DNA"/>
</dbReference>
<feature type="compositionally biased region" description="Polar residues" evidence="1">
    <location>
        <begin position="234"/>
        <end position="254"/>
    </location>
</feature>
<evidence type="ECO:0000313" key="4">
    <source>
        <dbReference type="EMBL" id="QDV45474.1"/>
    </source>
</evidence>
<feature type="region of interest" description="Disordered" evidence="1">
    <location>
        <begin position="117"/>
        <end position="136"/>
    </location>
</feature>
<feature type="domain" description="Cadherin-like" evidence="3">
    <location>
        <begin position="838"/>
        <end position="933"/>
    </location>
</feature>
<dbReference type="OrthoDB" id="292060at2"/>
<protein>
    <recommendedName>
        <fullName evidence="6">Tandem-95 repeat protein</fullName>
    </recommendedName>
</protein>
<feature type="compositionally biased region" description="Polar residues" evidence="1">
    <location>
        <begin position="57"/>
        <end position="72"/>
    </location>
</feature>
<feature type="region of interest" description="Disordered" evidence="1">
    <location>
        <begin position="154"/>
        <end position="279"/>
    </location>
</feature>
<dbReference type="Gene3D" id="2.60.40.3440">
    <property type="match status" value="5"/>
</dbReference>
<dbReference type="NCBIfam" id="TIGR01965">
    <property type="entry name" value="VCBS_repeat"/>
    <property type="match status" value="1"/>
</dbReference>
<feature type="domain" description="RapA2 cadherin-like" evidence="2">
    <location>
        <begin position="1705"/>
        <end position="1776"/>
    </location>
</feature>
<feature type="domain" description="Cadherin-like" evidence="3">
    <location>
        <begin position="1812"/>
        <end position="1905"/>
    </location>
</feature>
<dbReference type="NCBIfam" id="NF041766">
    <property type="entry name" value="choice_anch_U"/>
    <property type="match status" value="1"/>
</dbReference>
<organism evidence="4 5">
    <name type="scientific">Stieleria neptunia</name>
    <dbReference type="NCBI Taxonomy" id="2527979"/>
    <lineage>
        <taxon>Bacteria</taxon>
        <taxon>Pseudomonadati</taxon>
        <taxon>Planctomycetota</taxon>
        <taxon>Planctomycetia</taxon>
        <taxon>Pirellulales</taxon>
        <taxon>Pirellulaceae</taxon>
        <taxon>Stieleria</taxon>
    </lineage>
</organism>
<dbReference type="PANTHER" id="PTHR45739:SF8">
    <property type="entry name" value="FRAS1-RELATED EXTRACELLULAR MATRIX PROTEIN 1"/>
    <property type="match status" value="1"/>
</dbReference>
<dbReference type="InterPro" id="IPR010221">
    <property type="entry name" value="VCBS_dom"/>
</dbReference>
<dbReference type="RefSeq" id="WP_145389627.1">
    <property type="nucleotide sequence ID" value="NZ_CP037423.1"/>
</dbReference>
<feature type="domain" description="Cadherin-like" evidence="3">
    <location>
        <begin position="2304"/>
        <end position="2394"/>
    </location>
</feature>
<evidence type="ECO:0000313" key="5">
    <source>
        <dbReference type="Proteomes" id="UP000319004"/>
    </source>
</evidence>
<dbReference type="InterPro" id="IPR041690">
    <property type="entry name" value="Cadherin_5"/>
</dbReference>
<evidence type="ECO:0008006" key="6">
    <source>
        <dbReference type="Google" id="ProtNLM"/>
    </source>
</evidence>
<feature type="domain" description="RapA2 cadherin-like" evidence="2">
    <location>
        <begin position="2484"/>
        <end position="2554"/>
    </location>
</feature>
<dbReference type="InterPro" id="IPR040853">
    <property type="entry name" value="RapA2_cadherin-like"/>
</dbReference>
<dbReference type="Proteomes" id="UP000319004">
    <property type="component" value="Chromosome"/>
</dbReference>
<dbReference type="KEGG" id="snep:Enr13x_53530"/>
<dbReference type="GO" id="GO:0009653">
    <property type="term" value="P:anatomical structure morphogenesis"/>
    <property type="evidence" value="ECO:0007669"/>
    <property type="project" value="TreeGrafter"/>
</dbReference>
<name>A0A518HXJ6_9BACT</name>
<evidence type="ECO:0000259" key="3">
    <source>
        <dbReference type="Pfam" id="PF17892"/>
    </source>
</evidence>
<feature type="domain" description="Cadherin-like" evidence="3">
    <location>
        <begin position="1227"/>
        <end position="1320"/>
    </location>
</feature>
<feature type="domain" description="Cadherin-like" evidence="3">
    <location>
        <begin position="2109"/>
        <end position="2200"/>
    </location>
</feature>
<dbReference type="Pfam" id="PF17803">
    <property type="entry name" value="Cadherin_4"/>
    <property type="match status" value="3"/>
</dbReference>
<feature type="compositionally biased region" description="Basic and acidic residues" evidence="1">
    <location>
        <begin position="73"/>
        <end position="84"/>
    </location>
</feature>
<sequence>MGKSRKRSSLKVSENRIKRRTYLAEQLETRIAAGSVIPLAEPALGNAIEALMLSESNSGLSTQQASQSQLNRSSKDDAATDAHDPNASVNPDGSVPKIGDKTQSTLRTIQSAEPNQIVLHGDGNQPPVELFSQSSFGGYLPEGEFGQGTIDASKELRGGSSVSSSGSADASIANPPRSVGNNVVDRAGTELGVSGRNASKTPAGGSSGNAAQTDGDSVAATAGSNATSSATVSQGGQSQAGGTNSGTASIGQSRESADDSINDGSADAASPRTGVAGNVNRDTVLSTNQQSVVITSAEQVRAGDYERIVVEGHLRSASGKSLASAPEGNVSVDFYVVKRSELQIATARRLTDPVLRNTPRHVHVGSTTAIDGDFRAVIDASILPGDSVFAVASRSNETPYRSAPVSVGFGDDLDRDGVNDAVELNGPRNGDANGDGRLDRLQAGVATVPSSQNGEFVTFDAHGAPLRNVRALSSFDANRGDISLPFGMFDFEVLVRPGGAATVDIILPQSASPNAYYKQDAIGGTLAPFRFDGQTGAVVNGNVITVYLQDGGRGDADGQVNGVIVDPGAMVDIGGIITLAGTSAQNVGDWNIEQFGGSNLASGYVSEETVDETQYLRIHEGDSFHVSMSRTITIPEDPSEFRFEYEADFNTTDADGINDAFEVAILNDQGYPVIEPFRSSRDSFFNHTEGESPAFSTGVTDQVGFVTADISSLPAGAEYTLTLRMINNDGDSGSNVRLRASHNPRSNDDSVNLLEDSTDSSFDVLANDTSFLAGDDALSITAVDITGTIGQVSIQDGLLLRYVPVSDFNGIDSAVYTVYDSVAESSSTATVVFNVTPVNDAPTITGFSIDVDEDQTLTLSIPGVLAYADDIDDPPDNLALSVIAPTEHGDLTWSTDGSITYTPSENFNGSDSFIMQVNDGKDSSSLITVPITIQSVNDIGGEPDLYNTNEDVVLDVPIPGVLANDVDVENDLLIAIPLSAGTKGNAVLNSDGSFIYTPNPNDYGIDTFTYQVFDGHDYSAPITATVNIAQVNDPPVAEEDSYTTDEETPLAIAAPGILFNDDDPEDHPLTSVHVAGGTNGTITVEDDGSFVYTPADDFFGEDTFWYYPTDGNASGSATLVTIDVVNINDAPQAIDNAYNVAEDHLLTVDEAAGLVSDDLDVDFDVLSVTEIVDNPDYGTIESWDPNGFFQYRPDPDFNGNDSFSYETQDPDGETATATVWISVDPINDAPVAAADANLSATEDQALVFAGSTLLANDLDVDGDDLTFNLLGFSEGGVVADIGGGDYQFTPDADFDGEFTFWYEANDGFAQSEPVTVTINVHSVNDAPIATDDGPYLYVADAANLLVVSAAAGLLLNDDDVDGDLMETTLASQGNHGVATINPDGSFSYQPADPNWFGTDTFTYVANDSVLDSTPASVTVIVDHAPVANDDTFSVDEDTQLIRNEADGVLSNDYDVDGTDLVIAEVISPPANASQFSFESDGGFSFTGDQNFSGTTTFTYRLWDGHVYSSPAVATITVAGVNDSPLSEDDIYHFTFDGTNPLIVGPSEGLLSNDSDVEEDLLHSTLESTNAGTVTVQPDGSFRYTPSSGFSGADTFTYRANDAAPGTLATVTIHVNNVPVAVDDSSDPLLNTSEDSTLDIALSTVLANDTDQDNDILTAELVTDATDGTVTRGPGDSFVYLPNEHHTGADSFTYRVNDGNAFSDEATVHINVAPVNDAPEADDDSYSVTEDAVLTVANPGLLGNDFDVDGDLLSAEIVSGPSHGTITDWVSDGGFTYDSDPNFEGTDTFVYRTFDGNLYSNSVTVSINVQAENDAPTATADNYSTQEDVPLYVAADGVLDNDDDPDGPTLSANLVSSTTNGTLQLETDGSFTYTPNPDFNGIDSFVYQATDGEFTTSDTSVVITVTPANDAPTVENFIYNILEDEPVSQAADGVLTGAADLDSPSFTAVLMSQPTYQGTVYGSVTLEIDGSFEYTPAQDFHGTVSFTFAATDGQDVSTPGTVTINHAPVNDYPQANDYAMDFVFRKNVVETLALGSPGLIELVSDVDGDQITTRLAAGGEASNGVATVDANGLFTYSPDHTFFGSDSFQFEGGDGSAWSDPATFTINVYHAPFAVGDGRSTDEDVPLTISKSTLLANDIDVDGGTLSVTDVTLPSHGSLVDQGDGTLVYTPVPNFNGADSFTYRASDGVYQSEIVTVDIVVTAINDAPAVIDDPDYVYIWEPSGILTVGDASGVLANDLDADFDVLSTTNVSAATEGNVNVAPDGSFTYTPDSGFAGLSTFTYTANDGTVDSAAAATASIYVTHRPAAVGESFNVTEDQAFSPLSSLLDNDSDIDEDSLIAELGDDVSHGTLTLETNGSFTYAPEEDYNGPDHFTYRASDGVAHSDWVTVALTIEAVNDAPVASPDSYSGPEDEPVIVPALGVLANDNDPEENPLVAVLHSASDSRLQFNSDGSFTFTPQADSNDPFQFEYYATDGEWSSEVVVVSLSIDAVNDSPVASSDQYSVDEDQVLSVGGIGVLEGDHDVDHDLASLTVTRLSSPTNGSLTWHGDGTFDYTPNQHFSGTDSFT</sequence>
<evidence type="ECO:0000256" key="1">
    <source>
        <dbReference type="SAM" id="MobiDB-lite"/>
    </source>
</evidence>
<accession>A0A518HXJ6</accession>
<dbReference type="InterPro" id="IPR053784">
    <property type="entry name" value="Choice_anch_U_dom"/>
</dbReference>
<evidence type="ECO:0000259" key="2">
    <source>
        <dbReference type="Pfam" id="PF17803"/>
    </source>
</evidence>
<keyword evidence="5" id="KW-1185">Reference proteome</keyword>
<feature type="domain" description="Cadherin-like" evidence="3">
    <location>
        <begin position="1908"/>
        <end position="2004"/>
    </location>
</feature>
<feature type="domain" description="Cadherin-like" evidence="3">
    <location>
        <begin position="1422"/>
        <end position="1517"/>
    </location>
</feature>
<feature type="compositionally biased region" description="Low complexity" evidence="1">
    <location>
        <begin position="158"/>
        <end position="173"/>
    </location>
</feature>
<dbReference type="Gene3D" id="2.60.40.2810">
    <property type="match status" value="10"/>
</dbReference>
<reference evidence="4 5" key="1">
    <citation type="submission" date="2019-03" db="EMBL/GenBank/DDBJ databases">
        <title>Deep-cultivation of Planctomycetes and their phenomic and genomic characterization uncovers novel biology.</title>
        <authorList>
            <person name="Wiegand S."/>
            <person name="Jogler M."/>
            <person name="Boedeker C."/>
            <person name="Pinto D."/>
            <person name="Vollmers J."/>
            <person name="Rivas-Marin E."/>
            <person name="Kohn T."/>
            <person name="Peeters S.H."/>
            <person name="Heuer A."/>
            <person name="Rast P."/>
            <person name="Oberbeckmann S."/>
            <person name="Bunk B."/>
            <person name="Jeske O."/>
            <person name="Meyerdierks A."/>
            <person name="Storesund J.E."/>
            <person name="Kallscheuer N."/>
            <person name="Luecker S."/>
            <person name="Lage O.M."/>
            <person name="Pohl T."/>
            <person name="Merkel B.J."/>
            <person name="Hornburger P."/>
            <person name="Mueller R.-W."/>
            <person name="Bruemmer F."/>
            <person name="Labrenz M."/>
            <person name="Spormann A.M."/>
            <person name="Op den Camp H."/>
            <person name="Overmann J."/>
            <person name="Amann R."/>
            <person name="Jetten M.S.M."/>
            <person name="Mascher T."/>
            <person name="Medema M.H."/>
            <person name="Devos D.P."/>
            <person name="Kaster A.-K."/>
            <person name="Ovreas L."/>
            <person name="Rohde M."/>
            <person name="Galperin M.Y."/>
            <person name="Jogler C."/>
        </authorList>
    </citation>
    <scope>NUCLEOTIDE SEQUENCE [LARGE SCALE GENOMIC DNA]</scope>
    <source>
        <strain evidence="4 5">Enr13</strain>
    </source>
</reference>
<feature type="compositionally biased region" description="Low complexity" evidence="1">
    <location>
        <begin position="217"/>
        <end position="233"/>
    </location>
</feature>
<gene>
    <name evidence="4" type="ORF">Enr13x_53530</name>
</gene>
<dbReference type="Pfam" id="PF17892">
    <property type="entry name" value="Cadherin_5"/>
    <property type="match status" value="7"/>
</dbReference>